<evidence type="ECO:0000313" key="10">
    <source>
        <dbReference type="EMBL" id="MFC7405829.1"/>
    </source>
</evidence>
<dbReference type="InterPro" id="IPR035906">
    <property type="entry name" value="MetI-like_sf"/>
</dbReference>
<feature type="domain" description="ABC transmembrane type-1" evidence="9">
    <location>
        <begin position="84"/>
        <end position="296"/>
    </location>
</feature>
<keyword evidence="3" id="KW-1003">Cell membrane</keyword>
<evidence type="ECO:0000313" key="11">
    <source>
        <dbReference type="Proteomes" id="UP001596455"/>
    </source>
</evidence>
<dbReference type="PANTHER" id="PTHR30193:SF37">
    <property type="entry name" value="INNER MEMBRANE ABC TRANSPORTER PERMEASE PROTEIN YCJO"/>
    <property type="match status" value="1"/>
</dbReference>
<organism evidence="10 11">
    <name type="scientific">Georgenia alba</name>
    <dbReference type="NCBI Taxonomy" id="2233858"/>
    <lineage>
        <taxon>Bacteria</taxon>
        <taxon>Bacillati</taxon>
        <taxon>Actinomycetota</taxon>
        <taxon>Actinomycetes</taxon>
        <taxon>Micrococcales</taxon>
        <taxon>Bogoriellaceae</taxon>
        <taxon>Georgenia</taxon>
    </lineage>
</organism>
<keyword evidence="4 7" id="KW-0812">Transmembrane</keyword>
<gene>
    <name evidence="10" type="ORF">ACFQQL_11965</name>
</gene>
<feature type="compositionally biased region" description="Low complexity" evidence="8">
    <location>
        <begin position="1"/>
        <end position="15"/>
    </location>
</feature>
<dbReference type="EMBL" id="JBHTCQ010000002">
    <property type="protein sequence ID" value="MFC7405829.1"/>
    <property type="molecule type" value="Genomic_DNA"/>
</dbReference>
<dbReference type="Pfam" id="PF00528">
    <property type="entry name" value="BPD_transp_1"/>
    <property type="match status" value="1"/>
</dbReference>
<dbReference type="Proteomes" id="UP001596455">
    <property type="component" value="Unassembled WGS sequence"/>
</dbReference>
<comment type="caution">
    <text evidence="10">The sequence shown here is derived from an EMBL/GenBank/DDBJ whole genome shotgun (WGS) entry which is preliminary data.</text>
</comment>
<reference evidence="11" key="1">
    <citation type="journal article" date="2019" name="Int. J. Syst. Evol. Microbiol.">
        <title>The Global Catalogue of Microorganisms (GCM) 10K type strain sequencing project: providing services to taxonomists for standard genome sequencing and annotation.</title>
        <authorList>
            <consortium name="The Broad Institute Genomics Platform"/>
            <consortium name="The Broad Institute Genome Sequencing Center for Infectious Disease"/>
            <person name="Wu L."/>
            <person name="Ma J."/>
        </authorList>
    </citation>
    <scope>NUCLEOTIDE SEQUENCE [LARGE SCALE GENOMIC DNA]</scope>
    <source>
        <strain evidence="11">JCM 1490</strain>
    </source>
</reference>
<sequence>MTATAVRRSARTSPSPRKPRPTYRWSSRAFVLPALAVVVVLLYLPFVWTGYLSLTEYDGLGDPEWVGLAKYAEMFTDEGFLAAVGNTLLWVVGTLVLPVGLGLLIAVLAHDLEGSFWYRLPFLLPYAISGIAVGVIWTFILQTDGALTQALRFLHLPGTELRWLLDAPLNTIVMILAATWQGAGVNALLFGIGLQSIPKEPLEAARLDGASGFTLFRTMTWPMLAPLTTVVVGLSIVGSLKTFDIVWGMTKGGPGTSSETLALSMYKASFVDHDYGLGAAIAVFLTVVTVAGSVLYLRRQLAPAREL</sequence>
<evidence type="ECO:0000256" key="6">
    <source>
        <dbReference type="ARBA" id="ARBA00023136"/>
    </source>
</evidence>
<feature type="transmembrane region" description="Helical" evidence="7">
    <location>
        <begin position="172"/>
        <end position="194"/>
    </location>
</feature>
<dbReference type="CDD" id="cd06261">
    <property type="entry name" value="TM_PBP2"/>
    <property type="match status" value="1"/>
</dbReference>
<evidence type="ECO:0000256" key="3">
    <source>
        <dbReference type="ARBA" id="ARBA00022475"/>
    </source>
</evidence>
<keyword evidence="6 7" id="KW-0472">Membrane</keyword>
<evidence type="ECO:0000259" key="9">
    <source>
        <dbReference type="PROSITE" id="PS50928"/>
    </source>
</evidence>
<feature type="transmembrane region" description="Helical" evidence="7">
    <location>
        <begin position="275"/>
        <end position="297"/>
    </location>
</feature>
<evidence type="ECO:0000256" key="4">
    <source>
        <dbReference type="ARBA" id="ARBA00022692"/>
    </source>
</evidence>
<feature type="transmembrane region" description="Helical" evidence="7">
    <location>
        <begin position="120"/>
        <end position="140"/>
    </location>
</feature>
<name>A0ABW2Q8Q0_9MICO</name>
<keyword evidence="5 7" id="KW-1133">Transmembrane helix</keyword>
<dbReference type="SUPFAM" id="SSF161098">
    <property type="entry name" value="MetI-like"/>
    <property type="match status" value="1"/>
</dbReference>
<keyword evidence="11" id="KW-1185">Reference proteome</keyword>
<dbReference type="PROSITE" id="PS50928">
    <property type="entry name" value="ABC_TM1"/>
    <property type="match status" value="1"/>
</dbReference>
<comment type="similarity">
    <text evidence="7">Belongs to the binding-protein-dependent transport system permease family.</text>
</comment>
<evidence type="ECO:0000256" key="1">
    <source>
        <dbReference type="ARBA" id="ARBA00004651"/>
    </source>
</evidence>
<feature type="transmembrane region" description="Helical" evidence="7">
    <location>
        <begin position="215"/>
        <end position="237"/>
    </location>
</feature>
<keyword evidence="2 7" id="KW-0813">Transport</keyword>
<evidence type="ECO:0000256" key="2">
    <source>
        <dbReference type="ARBA" id="ARBA00022448"/>
    </source>
</evidence>
<feature type="transmembrane region" description="Helical" evidence="7">
    <location>
        <begin position="29"/>
        <end position="48"/>
    </location>
</feature>
<dbReference type="InterPro" id="IPR051393">
    <property type="entry name" value="ABC_transporter_permease"/>
</dbReference>
<dbReference type="PANTHER" id="PTHR30193">
    <property type="entry name" value="ABC TRANSPORTER PERMEASE PROTEIN"/>
    <property type="match status" value="1"/>
</dbReference>
<dbReference type="Gene3D" id="1.10.3720.10">
    <property type="entry name" value="MetI-like"/>
    <property type="match status" value="1"/>
</dbReference>
<dbReference type="InterPro" id="IPR000515">
    <property type="entry name" value="MetI-like"/>
</dbReference>
<evidence type="ECO:0000256" key="8">
    <source>
        <dbReference type="SAM" id="MobiDB-lite"/>
    </source>
</evidence>
<evidence type="ECO:0000256" key="7">
    <source>
        <dbReference type="RuleBase" id="RU363032"/>
    </source>
</evidence>
<proteinExistence type="inferred from homology"/>
<feature type="region of interest" description="Disordered" evidence="8">
    <location>
        <begin position="1"/>
        <end position="21"/>
    </location>
</feature>
<protein>
    <submittedName>
        <fullName evidence="10">Carbohydrate ABC transporter permease</fullName>
    </submittedName>
</protein>
<comment type="subcellular location">
    <subcellularLocation>
        <location evidence="1 7">Cell membrane</location>
        <topology evidence="1 7">Multi-pass membrane protein</topology>
    </subcellularLocation>
</comment>
<feature type="transmembrane region" description="Helical" evidence="7">
    <location>
        <begin position="88"/>
        <end position="108"/>
    </location>
</feature>
<evidence type="ECO:0000256" key="5">
    <source>
        <dbReference type="ARBA" id="ARBA00022989"/>
    </source>
</evidence>
<dbReference type="RefSeq" id="WP_382394620.1">
    <property type="nucleotide sequence ID" value="NZ_JBHTCQ010000002.1"/>
</dbReference>
<accession>A0ABW2Q8Q0</accession>